<name>A0A1E5SJU6_9FLAO</name>
<dbReference type="AlphaFoldDB" id="A0A1E5SJU6"/>
<dbReference type="NCBIfam" id="NF041951">
    <property type="entry name" value="phage_RstR"/>
    <property type="match status" value="1"/>
</dbReference>
<sequence>MSDFGSILKSLRSEKGFSQEAFAGKIGVHVTNLSKYERNLSIPSLEVAKRMAEVLEISLDRLVHGENIAQDTIEDIDLLTLFNKAQKLSKKQKETVKDFLSAFVLKADLTQKLSK</sequence>
<evidence type="ECO:0000256" key="1">
    <source>
        <dbReference type="ARBA" id="ARBA00023125"/>
    </source>
</evidence>
<keyword evidence="4" id="KW-1185">Reference proteome</keyword>
<dbReference type="CDD" id="cd00093">
    <property type="entry name" value="HTH_XRE"/>
    <property type="match status" value="1"/>
</dbReference>
<dbReference type="PANTHER" id="PTHR46558:SF11">
    <property type="entry name" value="HTH-TYPE TRANSCRIPTIONAL REGULATOR XRE"/>
    <property type="match status" value="1"/>
</dbReference>
<dbReference type="PROSITE" id="PS50943">
    <property type="entry name" value="HTH_CROC1"/>
    <property type="match status" value="1"/>
</dbReference>
<dbReference type="SMART" id="SM00530">
    <property type="entry name" value="HTH_XRE"/>
    <property type="match status" value="1"/>
</dbReference>
<dbReference type="Gene3D" id="1.10.260.40">
    <property type="entry name" value="lambda repressor-like DNA-binding domains"/>
    <property type="match status" value="1"/>
</dbReference>
<dbReference type="STRING" id="1849968.A8C32_09515"/>
<dbReference type="OrthoDB" id="800066at2"/>
<accession>A0A1E5SJU6</accession>
<evidence type="ECO:0000313" key="4">
    <source>
        <dbReference type="Proteomes" id="UP000095713"/>
    </source>
</evidence>
<dbReference type="InterPro" id="IPR001387">
    <property type="entry name" value="Cro/C1-type_HTH"/>
</dbReference>
<organism evidence="3 4">
    <name type="scientific">Flavivirga aquatica</name>
    <dbReference type="NCBI Taxonomy" id="1849968"/>
    <lineage>
        <taxon>Bacteria</taxon>
        <taxon>Pseudomonadati</taxon>
        <taxon>Bacteroidota</taxon>
        <taxon>Flavobacteriia</taxon>
        <taxon>Flavobacteriales</taxon>
        <taxon>Flavobacteriaceae</taxon>
        <taxon>Flavivirga</taxon>
    </lineage>
</organism>
<reference evidence="3 4" key="1">
    <citation type="submission" date="2016-05" db="EMBL/GenBank/DDBJ databases">
        <title>Draft Genome Sequence of Algibacter sp. Strain SK-16 Isolated from the Surface Water of Aburatsubo Inlet.</title>
        <authorList>
            <person name="Wong S.-K."/>
            <person name="Yoshizawa S."/>
            <person name="Nakajima Y."/>
            <person name="Ogura Y."/>
            <person name="Tetsuya H."/>
            <person name="Hamasaki K."/>
        </authorList>
    </citation>
    <scope>NUCLEOTIDE SEQUENCE [LARGE SCALE GENOMIC DNA]</scope>
    <source>
        <strain evidence="3 4">SK-16</strain>
    </source>
</reference>
<dbReference type="SUPFAM" id="SSF47413">
    <property type="entry name" value="lambda repressor-like DNA-binding domains"/>
    <property type="match status" value="1"/>
</dbReference>
<proteinExistence type="predicted"/>
<dbReference type="PANTHER" id="PTHR46558">
    <property type="entry name" value="TRACRIPTIONAL REGULATORY PROTEIN-RELATED-RELATED"/>
    <property type="match status" value="1"/>
</dbReference>
<gene>
    <name evidence="3" type="ORF">A8C32_09515</name>
</gene>
<protein>
    <recommendedName>
        <fullName evidence="2">HTH cro/C1-type domain-containing protein</fullName>
    </recommendedName>
</protein>
<dbReference type="RefSeq" id="WP_069832057.1">
    <property type="nucleotide sequence ID" value="NZ_MDJD01000054.1"/>
</dbReference>
<dbReference type="InterPro" id="IPR049639">
    <property type="entry name" value="RstR"/>
</dbReference>
<keyword evidence="1" id="KW-0238">DNA-binding</keyword>
<evidence type="ECO:0000313" key="3">
    <source>
        <dbReference type="EMBL" id="OEJ99388.1"/>
    </source>
</evidence>
<dbReference type="GO" id="GO:0003677">
    <property type="term" value="F:DNA binding"/>
    <property type="evidence" value="ECO:0007669"/>
    <property type="project" value="UniProtKB-KW"/>
</dbReference>
<evidence type="ECO:0000259" key="2">
    <source>
        <dbReference type="PROSITE" id="PS50943"/>
    </source>
</evidence>
<dbReference type="EMBL" id="MDJD01000054">
    <property type="protein sequence ID" value="OEJ99388.1"/>
    <property type="molecule type" value="Genomic_DNA"/>
</dbReference>
<dbReference type="Pfam" id="PF01381">
    <property type="entry name" value="HTH_3"/>
    <property type="match status" value="1"/>
</dbReference>
<feature type="domain" description="HTH cro/C1-type" evidence="2">
    <location>
        <begin position="8"/>
        <end position="62"/>
    </location>
</feature>
<dbReference type="InterPro" id="IPR010982">
    <property type="entry name" value="Lambda_DNA-bd_dom_sf"/>
</dbReference>
<dbReference type="Proteomes" id="UP000095713">
    <property type="component" value="Unassembled WGS sequence"/>
</dbReference>
<comment type="caution">
    <text evidence="3">The sequence shown here is derived from an EMBL/GenBank/DDBJ whole genome shotgun (WGS) entry which is preliminary data.</text>
</comment>